<dbReference type="Pfam" id="PF21804">
    <property type="entry name" value="Transposase_29"/>
    <property type="match status" value="1"/>
</dbReference>
<dbReference type="EMBL" id="PDHS01000213">
    <property type="protein sequence ID" value="MQM30783.1"/>
    <property type="molecule type" value="Genomic_DNA"/>
</dbReference>
<feature type="compositionally biased region" description="Basic and acidic residues" evidence="1">
    <location>
        <begin position="198"/>
        <end position="210"/>
    </location>
</feature>
<gene>
    <name evidence="2" type="ORF">CRU78_09740</name>
</gene>
<evidence type="ECO:0000313" key="2">
    <source>
        <dbReference type="EMBL" id="MQM30783.1"/>
    </source>
</evidence>
<dbReference type="Proteomes" id="UP000342300">
    <property type="component" value="Unassembled WGS sequence"/>
</dbReference>
<evidence type="ECO:0000256" key="1">
    <source>
        <dbReference type="SAM" id="MobiDB-lite"/>
    </source>
</evidence>
<dbReference type="InterPro" id="IPR049343">
    <property type="entry name" value="Transposase_29"/>
</dbReference>
<protein>
    <submittedName>
        <fullName evidence="2">Uncharacterized protein</fullName>
    </submittedName>
</protein>
<organism evidence="2 3">
    <name type="scientific">Candidatus Accumulibacter phosphatis</name>
    <dbReference type="NCBI Taxonomy" id="327160"/>
    <lineage>
        <taxon>Bacteria</taxon>
        <taxon>Pseudomonadati</taxon>
        <taxon>Pseudomonadota</taxon>
        <taxon>Betaproteobacteria</taxon>
        <taxon>Candidatus Accumulibacter</taxon>
    </lineage>
</organism>
<accession>A0A6A7RT75</accession>
<proteinExistence type="predicted"/>
<comment type="caution">
    <text evidence="2">The sequence shown here is derived from an EMBL/GenBank/DDBJ whole genome shotgun (WGS) entry which is preliminary data.</text>
</comment>
<sequence>MPEIGIEALNDGGEIQKNAESVEALQAVQAELKQLCSARKASSRKVTIDSLPEAERPTQLPPLNKMLCDAVKMVAYRAETAMVALLRRHLKKEDDARALIRELFVSSADIEANALANTLTIKIHRMASPAHDRAIAALLEELTLHDFPHPETGARMTFALVQSANRVSSEIRKSEAVDFSMTDSGRSWTSGLRRRARRREECPGESEKGQIRTPAGKLEVLLVATAGGQFRTKRHTPLEA</sequence>
<name>A0A6A7RT75_9PROT</name>
<feature type="region of interest" description="Disordered" evidence="1">
    <location>
        <begin position="186"/>
        <end position="213"/>
    </location>
</feature>
<reference evidence="2 3" key="1">
    <citation type="submission" date="2017-09" db="EMBL/GenBank/DDBJ databases">
        <title>Metagenomic Analysis Reveals Denitrifying Candidatus Accumulibacter and Flanking Population as a Source of N2O.</title>
        <authorList>
            <person name="Gao H."/>
            <person name="Mao Y."/>
            <person name="Zhao X."/>
            <person name="Liu W.-T."/>
            <person name="Zhang T."/>
            <person name="Wells G."/>
        </authorList>
    </citation>
    <scope>NUCLEOTIDE SEQUENCE [LARGE SCALE GENOMIC DNA]</scope>
    <source>
        <strain evidence="2">CANDO_2_IC</strain>
    </source>
</reference>
<dbReference type="AlphaFoldDB" id="A0A6A7RT75"/>
<evidence type="ECO:0000313" key="3">
    <source>
        <dbReference type="Proteomes" id="UP000342300"/>
    </source>
</evidence>